<evidence type="ECO:0000256" key="4">
    <source>
        <dbReference type="PROSITE-ProRule" id="PRU00723"/>
    </source>
</evidence>
<sequence length="477" mass="53233">MPTPFTFPPPPPPPPKPAAPSHGVIYPLNRGPQAYGGQKRKGNFTPDNNASNHGRQTSRRYHTPSQQSQQRQHNQHDGHHQHQPGHRTFNSNTRFNNRNSNHHWKSSGVHPPKPPASKPARVVNPPVATAPSVPSFTLPIPGLPANVASTYDTNKAATTNDSSASRKKRKTNQLGLTPAGSDHEDSDVDEEAVYAAPSLKGLLAFEYNGIPTKLATPADIAAWVSERKRKWPTKARVNEKRKAELRRRLEKEQEEKRKARGNEKAGGARGKEYQVEKERKKVEKLRRELEKSERRLAEAVGTQAKENTTPKEVKKGNEERAEKEAKKTPKSKRNAALGIAYESETESEASSVSSSNSEESSILSTDSSSDDTSDVDDSDAAPEVESTRQKQPLASDPKPAKLRPKDKRLQQSPAKEMPPCKFFEQRRQCPKGRKCRFKHEEPPRKGLFQRMVEQEQQQADLLALRCIKALGDEGFLK</sequence>
<dbReference type="PROSITE" id="PS50103">
    <property type="entry name" value="ZF_C3H1"/>
    <property type="match status" value="1"/>
</dbReference>
<keyword evidence="2 4" id="KW-0863">Zinc-finger</keyword>
<feature type="compositionally biased region" description="Basic and acidic residues" evidence="5">
    <location>
        <begin position="308"/>
        <end position="327"/>
    </location>
</feature>
<feature type="compositionally biased region" description="Low complexity" evidence="5">
    <location>
        <begin position="86"/>
        <end position="99"/>
    </location>
</feature>
<evidence type="ECO:0000313" key="7">
    <source>
        <dbReference type="EMBL" id="KAF2452706.1"/>
    </source>
</evidence>
<keyword evidence="1 4" id="KW-0479">Metal-binding</keyword>
<keyword evidence="8" id="KW-1185">Reference proteome</keyword>
<dbReference type="InterPro" id="IPR036855">
    <property type="entry name" value="Znf_CCCH_sf"/>
</dbReference>
<dbReference type="OrthoDB" id="273070at2759"/>
<feature type="compositionally biased region" description="Basic and acidic residues" evidence="5">
    <location>
        <begin position="236"/>
        <end position="263"/>
    </location>
</feature>
<feature type="zinc finger region" description="C3H1-type" evidence="4">
    <location>
        <begin position="414"/>
        <end position="442"/>
    </location>
</feature>
<dbReference type="GO" id="GO:0008270">
    <property type="term" value="F:zinc ion binding"/>
    <property type="evidence" value="ECO:0007669"/>
    <property type="project" value="UniProtKB-KW"/>
</dbReference>
<dbReference type="SUPFAM" id="SSF90229">
    <property type="entry name" value="CCCH zinc finger"/>
    <property type="match status" value="1"/>
</dbReference>
<feature type="compositionally biased region" description="Polar residues" evidence="5">
    <location>
        <begin position="147"/>
        <end position="163"/>
    </location>
</feature>
<dbReference type="PANTHER" id="PTHR13309">
    <property type="entry name" value="NUCLEAR FRAGILE X MENTAL RETARDATION PROTEIN INTERACTING PROTEIN 1"/>
    <property type="match status" value="1"/>
</dbReference>
<accession>A0A6A6NLZ2</accession>
<dbReference type="GO" id="GO:0000492">
    <property type="term" value="P:box C/D snoRNP assembly"/>
    <property type="evidence" value="ECO:0007669"/>
    <property type="project" value="TreeGrafter"/>
</dbReference>
<feature type="compositionally biased region" description="Pro residues" evidence="5">
    <location>
        <begin position="1"/>
        <end position="18"/>
    </location>
</feature>
<feature type="domain" description="C3H1-type" evidence="6">
    <location>
        <begin position="414"/>
        <end position="442"/>
    </location>
</feature>
<dbReference type="InterPro" id="IPR039136">
    <property type="entry name" value="NUFIP1-like"/>
</dbReference>
<feature type="compositionally biased region" description="Acidic residues" evidence="5">
    <location>
        <begin position="368"/>
        <end position="382"/>
    </location>
</feature>
<feature type="region of interest" description="Disordered" evidence="5">
    <location>
        <begin position="229"/>
        <end position="425"/>
    </location>
</feature>
<gene>
    <name evidence="7" type="ORF">BDY21DRAFT_375398</name>
</gene>
<evidence type="ECO:0000256" key="5">
    <source>
        <dbReference type="SAM" id="MobiDB-lite"/>
    </source>
</evidence>
<organism evidence="7 8">
    <name type="scientific">Lineolata rhizophorae</name>
    <dbReference type="NCBI Taxonomy" id="578093"/>
    <lineage>
        <taxon>Eukaryota</taxon>
        <taxon>Fungi</taxon>
        <taxon>Dikarya</taxon>
        <taxon>Ascomycota</taxon>
        <taxon>Pezizomycotina</taxon>
        <taxon>Dothideomycetes</taxon>
        <taxon>Dothideomycetes incertae sedis</taxon>
        <taxon>Lineolatales</taxon>
        <taxon>Lineolataceae</taxon>
        <taxon>Lineolata</taxon>
    </lineage>
</organism>
<feature type="compositionally biased region" description="Polar residues" evidence="5">
    <location>
        <begin position="45"/>
        <end position="55"/>
    </location>
</feature>
<dbReference type="Pfam" id="PF10453">
    <property type="entry name" value="NUFIP1"/>
    <property type="match status" value="1"/>
</dbReference>
<evidence type="ECO:0000313" key="8">
    <source>
        <dbReference type="Proteomes" id="UP000799766"/>
    </source>
</evidence>
<dbReference type="PANTHER" id="PTHR13309:SF0">
    <property type="entry name" value="FMR1-INTERACTING PROTEIN NUFIP1"/>
    <property type="match status" value="1"/>
</dbReference>
<dbReference type="AlphaFoldDB" id="A0A6A6NLZ2"/>
<name>A0A6A6NLZ2_9PEZI</name>
<proteinExistence type="predicted"/>
<feature type="compositionally biased region" description="Low complexity" evidence="5">
    <location>
        <begin position="348"/>
        <end position="367"/>
    </location>
</feature>
<evidence type="ECO:0000256" key="3">
    <source>
        <dbReference type="ARBA" id="ARBA00022833"/>
    </source>
</evidence>
<evidence type="ECO:0000256" key="1">
    <source>
        <dbReference type="ARBA" id="ARBA00022723"/>
    </source>
</evidence>
<evidence type="ECO:0000256" key="2">
    <source>
        <dbReference type="ARBA" id="ARBA00022771"/>
    </source>
</evidence>
<feature type="region of interest" description="Disordered" evidence="5">
    <location>
        <begin position="1"/>
        <end position="189"/>
    </location>
</feature>
<keyword evidence="3 4" id="KW-0862">Zinc</keyword>
<dbReference type="EMBL" id="MU001705">
    <property type="protein sequence ID" value="KAF2452706.1"/>
    <property type="molecule type" value="Genomic_DNA"/>
</dbReference>
<protein>
    <recommendedName>
        <fullName evidence="6">C3H1-type domain-containing protein</fullName>
    </recommendedName>
</protein>
<dbReference type="GO" id="GO:0005634">
    <property type="term" value="C:nucleus"/>
    <property type="evidence" value="ECO:0007669"/>
    <property type="project" value="TreeGrafter"/>
</dbReference>
<reference evidence="7" key="1">
    <citation type="journal article" date="2020" name="Stud. Mycol.">
        <title>101 Dothideomycetes genomes: a test case for predicting lifestyles and emergence of pathogens.</title>
        <authorList>
            <person name="Haridas S."/>
            <person name="Albert R."/>
            <person name="Binder M."/>
            <person name="Bloem J."/>
            <person name="Labutti K."/>
            <person name="Salamov A."/>
            <person name="Andreopoulos B."/>
            <person name="Baker S."/>
            <person name="Barry K."/>
            <person name="Bills G."/>
            <person name="Bluhm B."/>
            <person name="Cannon C."/>
            <person name="Castanera R."/>
            <person name="Culley D."/>
            <person name="Daum C."/>
            <person name="Ezra D."/>
            <person name="Gonzalez J."/>
            <person name="Henrissat B."/>
            <person name="Kuo A."/>
            <person name="Liang C."/>
            <person name="Lipzen A."/>
            <person name="Lutzoni F."/>
            <person name="Magnuson J."/>
            <person name="Mondo S."/>
            <person name="Nolan M."/>
            <person name="Ohm R."/>
            <person name="Pangilinan J."/>
            <person name="Park H.-J."/>
            <person name="Ramirez L."/>
            <person name="Alfaro M."/>
            <person name="Sun H."/>
            <person name="Tritt A."/>
            <person name="Yoshinaga Y."/>
            <person name="Zwiers L.-H."/>
            <person name="Turgeon B."/>
            <person name="Goodwin S."/>
            <person name="Spatafora J."/>
            <person name="Crous P."/>
            <person name="Grigoriev I."/>
        </authorList>
    </citation>
    <scope>NUCLEOTIDE SEQUENCE</scope>
    <source>
        <strain evidence="7">ATCC 16933</strain>
    </source>
</reference>
<dbReference type="InterPro" id="IPR019496">
    <property type="entry name" value="NUFIP1_cons_dom"/>
</dbReference>
<dbReference type="InterPro" id="IPR000571">
    <property type="entry name" value="Znf_CCCH"/>
</dbReference>
<dbReference type="Gene3D" id="4.10.1000.10">
    <property type="entry name" value="Zinc finger, CCCH-type"/>
    <property type="match status" value="1"/>
</dbReference>
<dbReference type="Proteomes" id="UP000799766">
    <property type="component" value="Unassembled WGS sequence"/>
</dbReference>
<dbReference type="GO" id="GO:0003723">
    <property type="term" value="F:RNA binding"/>
    <property type="evidence" value="ECO:0007669"/>
    <property type="project" value="InterPro"/>
</dbReference>
<dbReference type="Pfam" id="PF00642">
    <property type="entry name" value="zf-CCCH"/>
    <property type="match status" value="1"/>
</dbReference>
<evidence type="ECO:0000259" key="6">
    <source>
        <dbReference type="PROSITE" id="PS50103"/>
    </source>
</evidence>
<feature type="compositionally biased region" description="Basic and acidic residues" evidence="5">
    <location>
        <begin position="269"/>
        <end position="297"/>
    </location>
</feature>